<dbReference type="GO" id="GO:0003824">
    <property type="term" value="F:catalytic activity"/>
    <property type="evidence" value="ECO:0007669"/>
    <property type="project" value="TreeGrafter"/>
</dbReference>
<dbReference type="GeneID" id="98318937"/>
<dbReference type="AlphaFoldDB" id="A0A0R1VQD7"/>
<dbReference type="SUPFAM" id="SSF54909">
    <property type="entry name" value="Dimeric alpha+beta barrel"/>
    <property type="match status" value="1"/>
</dbReference>
<dbReference type="Pfam" id="PF03992">
    <property type="entry name" value="ABM"/>
    <property type="match status" value="1"/>
</dbReference>
<dbReference type="PANTHER" id="PTHR33336:SF3">
    <property type="entry name" value="ABM DOMAIN-CONTAINING PROTEIN"/>
    <property type="match status" value="1"/>
</dbReference>
<reference evidence="2 3" key="1">
    <citation type="journal article" date="2015" name="Genome Announc.">
        <title>Expanding the biotechnology potential of lactobacilli through comparative genomics of 213 strains and associated genera.</title>
        <authorList>
            <person name="Sun Z."/>
            <person name="Harris H.M."/>
            <person name="McCann A."/>
            <person name="Guo C."/>
            <person name="Argimon S."/>
            <person name="Zhang W."/>
            <person name="Yang X."/>
            <person name="Jeffery I.B."/>
            <person name="Cooney J.C."/>
            <person name="Kagawa T.F."/>
            <person name="Liu W."/>
            <person name="Song Y."/>
            <person name="Salvetti E."/>
            <person name="Wrobel A."/>
            <person name="Rasinkangas P."/>
            <person name="Parkhill J."/>
            <person name="Rea M.C."/>
            <person name="O'Sullivan O."/>
            <person name="Ritari J."/>
            <person name="Douillard F.P."/>
            <person name="Paul Ross R."/>
            <person name="Yang R."/>
            <person name="Briner A.E."/>
            <person name="Felis G.E."/>
            <person name="de Vos W.M."/>
            <person name="Barrangou R."/>
            <person name="Klaenhammer T.R."/>
            <person name="Caufield P.W."/>
            <person name="Cui Y."/>
            <person name="Zhang H."/>
            <person name="O'Toole P.W."/>
        </authorList>
    </citation>
    <scope>NUCLEOTIDE SEQUENCE [LARGE SCALE GENOMIC DNA]</scope>
    <source>
        <strain evidence="2 3">DSM 18630</strain>
    </source>
</reference>
<evidence type="ECO:0000259" key="1">
    <source>
        <dbReference type="PROSITE" id="PS51725"/>
    </source>
</evidence>
<keyword evidence="3" id="KW-1185">Reference proteome</keyword>
<accession>A0A0R1VQD7</accession>
<evidence type="ECO:0000313" key="3">
    <source>
        <dbReference type="Proteomes" id="UP000051451"/>
    </source>
</evidence>
<dbReference type="OrthoDB" id="287932at2"/>
<name>A0A0R1VQD7_9LACO</name>
<dbReference type="InterPro" id="IPR050744">
    <property type="entry name" value="AI-2_Isomerase_LsrG"/>
</dbReference>
<dbReference type="Proteomes" id="UP000051451">
    <property type="component" value="Unassembled WGS sequence"/>
</dbReference>
<dbReference type="STRING" id="1423750.FC89_GL000910"/>
<dbReference type="PROSITE" id="PS51725">
    <property type="entry name" value="ABM"/>
    <property type="match status" value="1"/>
</dbReference>
<protein>
    <recommendedName>
        <fullName evidence="1">ABM domain-containing protein</fullName>
    </recommendedName>
</protein>
<proteinExistence type="predicted"/>
<dbReference type="PANTHER" id="PTHR33336">
    <property type="entry name" value="QUINOL MONOOXYGENASE YGIN-RELATED"/>
    <property type="match status" value="1"/>
</dbReference>
<dbReference type="PATRIC" id="fig|1423750.3.peg.934"/>
<gene>
    <name evidence="2" type="ORF">FC89_GL000910</name>
</gene>
<dbReference type="EMBL" id="AZGB01000016">
    <property type="protein sequence ID" value="KRM06043.1"/>
    <property type="molecule type" value="Genomic_DNA"/>
</dbReference>
<sequence length="95" mass="11208">MKIIQADFYIRNDKREAFLADILPLVAAARLEEGCLRYDLYESVEKKNQFIMIENWKSQQAVAKHNQNPLLINLFGKIPEYAEKKTELMMTEKEE</sequence>
<organism evidence="2 3">
    <name type="scientific">Liquorilactobacillus ghanensis DSM 18630</name>
    <dbReference type="NCBI Taxonomy" id="1423750"/>
    <lineage>
        <taxon>Bacteria</taxon>
        <taxon>Bacillati</taxon>
        <taxon>Bacillota</taxon>
        <taxon>Bacilli</taxon>
        <taxon>Lactobacillales</taxon>
        <taxon>Lactobacillaceae</taxon>
        <taxon>Liquorilactobacillus</taxon>
    </lineage>
</organism>
<dbReference type="InterPro" id="IPR011008">
    <property type="entry name" value="Dimeric_a/b-barrel"/>
</dbReference>
<dbReference type="InterPro" id="IPR007138">
    <property type="entry name" value="ABM_dom"/>
</dbReference>
<evidence type="ECO:0000313" key="2">
    <source>
        <dbReference type="EMBL" id="KRM06043.1"/>
    </source>
</evidence>
<comment type="caution">
    <text evidence="2">The sequence shown here is derived from an EMBL/GenBank/DDBJ whole genome shotgun (WGS) entry which is preliminary data.</text>
</comment>
<feature type="domain" description="ABM" evidence="1">
    <location>
        <begin position="2"/>
        <end position="90"/>
    </location>
</feature>
<dbReference type="RefSeq" id="WP_057871667.1">
    <property type="nucleotide sequence ID" value="NZ_AZGB01000016.1"/>
</dbReference>
<dbReference type="Gene3D" id="3.30.70.100">
    <property type="match status" value="1"/>
</dbReference>